<dbReference type="PANTHER" id="PTHR12917:SF16">
    <property type="entry name" value="NUCLEAR RECEPTOR-INTERACTING PROTEIN 3"/>
    <property type="match status" value="1"/>
</dbReference>
<evidence type="ECO:0000259" key="1">
    <source>
        <dbReference type="Pfam" id="PF09668"/>
    </source>
</evidence>
<comment type="caution">
    <text evidence="2">The sequence shown here is derived from an EMBL/GenBank/DDBJ whole genome shotgun (WGS) entry which is preliminary data.</text>
</comment>
<keyword evidence="3" id="KW-1185">Reference proteome</keyword>
<dbReference type="PANTHER" id="PTHR12917">
    <property type="entry name" value="ASPARTYL PROTEASE DDI-RELATED"/>
    <property type="match status" value="1"/>
</dbReference>
<evidence type="ECO:0000313" key="3">
    <source>
        <dbReference type="Proteomes" id="UP001046870"/>
    </source>
</evidence>
<feature type="domain" description="Aspartic peptidase DDI1-type" evidence="1">
    <location>
        <begin position="113"/>
        <end position="215"/>
    </location>
</feature>
<name>A0A9D3Q4R4_MEGAT</name>
<proteinExistence type="predicted"/>
<accession>A0A9D3Q4R4</accession>
<dbReference type="GO" id="GO:0006508">
    <property type="term" value="P:proteolysis"/>
    <property type="evidence" value="ECO:0007669"/>
    <property type="project" value="InterPro"/>
</dbReference>
<dbReference type="OrthoDB" id="1047367at2759"/>
<sequence length="248" mass="27904">MLYSGKRKDCGRNDIEIREAAALRQQRRMKQTVQFIHKDSADLLPLDGLKKLGTSKEMQPHTILQKRLLENNLSRCRLNNRGTRPANNGVVLQNNSFNQGNQESIKQPEEEDLIFVCCKCSGWELKILIDTGCQLNLMSTACVEKLGLKDKVNLNKTATDSLPFQRDLEAMGQIDKVSLEIGQMKIECAVTVVENDRSFISLGNRTLKSLKCVIDTEKQILVLGRMEKEQVHFVDGENGSRDNSSPGV</sequence>
<protein>
    <recommendedName>
        <fullName evidence="1">Aspartic peptidase DDI1-type domain-containing protein</fullName>
    </recommendedName>
</protein>
<dbReference type="GO" id="GO:0004190">
    <property type="term" value="F:aspartic-type endopeptidase activity"/>
    <property type="evidence" value="ECO:0007669"/>
    <property type="project" value="InterPro"/>
</dbReference>
<dbReference type="InterPro" id="IPR019103">
    <property type="entry name" value="Peptidase_aspartic_DDI1-type"/>
</dbReference>
<gene>
    <name evidence="2" type="ORF">MATL_G00098920</name>
</gene>
<dbReference type="AlphaFoldDB" id="A0A9D3Q4R4"/>
<dbReference type="SUPFAM" id="SSF50630">
    <property type="entry name" value="Acid proteases"/>
    <property type="match status" value="1"/>
</dbReference>
<dbReference type="Gene3D" id="2.40.70.10">
    <property type="entry name" value="Acid Proteases"/>
    <property type="match status" value="1"/>
</dbReference>
<dbReference type="Pfam" id="PF09668">
    <property type="entry name" value="Asp_protease"/>
    <property type="match status" value="1"/>
</dbReference>
<evidence type="ECO:0000313" key="2">
    <source>
        <dbReference type="EMBL" id="KAG7473725.1"/>
    </source>
</evidence>
<organism evidence="2 3">
    <name type="scientific">Megalops atlanticus</name>
    <name type="common">Tarpon</name>
    <name type="synonym">Clupea gigantea</name>
    <dbReference type="NCBI Taxonomy" id="7932"/>
    <lineage>
        <taxon>Eukaryota</taxon>
        <taxon>Metazoa</taxon>
        <taxon>Chordata</taxon>
        <taxon>Craniata</taxon>
        <taxon>Vertebrata</taxon>
        <taxon>Euteleostomi</taxon>
        <taxon>Actinopterygii</taxon>
        <taxon>Neopterygii</taxon>
        <taxon>Teleostei</taxon>
        <taxon>Elopiformes</taxon>
        <taxon>Megalopidae</taxon>
        <taxon>Megalops</taxon>
    </lineage>
</organism>
<dbReference type="Proteomes" id="UP001046870">
    <property type="component" value="Chromosome 7"/>
</dbReference>
<reference evidence="2" key="1">
    <citation type="submission" date="2021-01" db="EMBL/GenBank/DDBJ databases">
        <authorList>
            <person name="Zahm M."/>
            <person name="Roques C."/>
            <person name="Cabau C."/>
            <person name="Klopp C."/>
            <person name="Donnadieu C."/>
            <person name="Jouanno E."/>
            <person name="Lampietro C."/>
            <person name="Louis A."/>
            <person name="Herpin A."/>
            <person name="Echchiki A."/>
            <person name="Berthelot C."/>
            <person name="Parey E."/>
            <person name="Roest-Crollius H."/>
            <person name="Braasch I."/>
            <person name="Postlethwait J."/>
            <person name="Bobe J."/>
            <person name="Montfort J."/>
            <person name="Bouchez O."/>
            <person name="Begum T."/>
            <person name="Mejri S."/>
            <person name="Adams A."/>
            <person name="Chen W.-J."/>
            <person name="Guiguen Y."/>
        </authorList>
    </citation>
    <scope>NUCLEOTIDE SEQUENCE</scope>
    <source>
        <strain evidence="2">YG-15Mar2019-1</strain>
        <tissue evidence="2">Brain</tissue>
    </source>
</reference>
<dbReference type="EMBL" id="JAFDVH010000007">
    <property type="protein sequence ID" value="KAG7473725.1"/>
    <property type="molecule type" value="Genomic_DNA"/>
</dbReference>
<dbReference type="InterPro" id="IPR021109">
    <property type="entry name" value="Peptidase_aspartic_dom_sf"/>
</dbReference>